<evidence type="ECO:0000256" key="1">
    <source>
        <dbReference type="SAM" id="MobiDB-lite"/>
    </source>
</evidence>
<name>A0ABW4JP88_9HYPH</name>
<evidence type="ECO:0000313" key="2">
    <source>
        <dbReference type="EMBL" id="MFD1693897.1"/>
    </source>
</evidence>
<sequence length="80" mass="8424">MPLSSVPAISDLSNEPTVTFGLPDHPMDMPDHDLSPLPLAASAPAQWLRGLIGAVTGAYGARRMQLDIVPVDRPHGPAES</sequence>
<evidence type="ECO:0000313" key="3">
    <source>
        <dbReference type="Proteomes" id="UP001597327"/>
    </source>
</evidence>
<feature type="region of interest" description="Disordered" evidence="1">
    <location>
        <begin position="1"/>
        <end position="35"/>
    </location>
</feature>
<dbReference type="EMBL" id="JBHUFA010000001">
    <property type="protein sequence ID" value="MFD1693897.1"/>
    <property type="molecule type" value="Genomic_DNA"/>
</dbReference>
<comment type="caution">
    <text evidence="2">The sequence shown here is derived from an EMBL/GenBank/DDBJ whole genome shotgun (WGS) entry which is preliminary data.</text>
</comment>
<organism evidence="2 3">
    <name type="scientific">Roseibium aestuarii</name>
    <dbReference type="NCBI Taxonomy" id="2600299"/>
    <lineage>
        <taxon>Bacteria</taxon>
        <taxon>Pseudomonadati</taxon>
        <taxon>Pseudomonadota</taxon>
        <taxon>Alphaproteobacteria</taxon>
        <taxon>Hyphomicrobiales</taxon>
        <taxon>Stappiaceae</taxon>
        <taxon>Roseibium</taxon>
    </lineage>
</organism>
<reference evidence="3" key="1">
    <citation type="journal article" date="2019" name="Int. J. Syst. Evol. Microbiol.">
        <title>The Global Catalogue of Microorganisms (GCM) 10K type strain sequencing project: providing services to taxonomists for standard genome sequencing and annotation.</title>
        <authorList>
            <consortium name="The Broad Institute Genomics Platform"/>
            <consortium name="The Broad Institute Genome Sequencing Center for Infectious Disease"/>
            <person name="Wu L."/>
            <person name="Ma J."/>
        </authorList>
    </citation>
    <scope>NUCLEOTIDE SEQUENCE [LARGE SCALE GENOMIC DNA]</scope>
    <source>
        <strain evidence="3">JCM 3369</strain>
    </source>
</reference>
<dbReference type="RefSeq" id="WP_149894267.1">
    <property type="nucleotide sequence ID" value="NZ_JBHUFA010000001.1"/>
</dbReference>
<proteinExistence type="predicted"/>
<dbReference type="Proteomes" id="UP001597327">
    <property type="component" value="Unassembled WGS sequence"/>
</dbReference>
<feature type="compositionally biased region" description="Basic and acidic residues" evidence="1">
    <location>
        <begin position="25"/>
        <end position="34"/>
    </location>
</feature>
<accession>A0ABW4JP88</accession>
<protein>
    <submittedName>
        <fullName evidence="2">Uncharacterized protein</fullName>
    </submittedName>
</protein>
<keyword evidence="3" id="KW-1185">Reference proteome</keyword>
<gene>
    <name evidence="2" type="ORF">ACFSC7_00055</name>
</gene>